<dbReference type="AlphaFoldDB" id="A0A0W8F5T7"/>
<sequence>MELALDGLARVERDFHRRVSILVFVELALDDCDSRAMADNI</sequence>
<organism evidence="1">
    <name type="scientific">hydrocarbon metagenome</name>
    <dbReference type="NCBI Taxonomy" id="938273"/>
    <lineage>
        <taxon>unclassified sequences</taxon>
        <taxon>metagenomes</taxon>
        <taxon>ecological metagenomes</taxon>
    </lineage>
</organism>
<protein>
    <submittedName>
        <fullName evidence="1">Uncharacterized protein</fullName>
    </submittedName>
</protein>
<accession>A0A0W8F5T7</accession>
<evidence type="ECO:0000313" key="1">
    <source>
        <dbReference type="EMBL" id="KUG16193.1"/>
    </source>
</evidence>
<gene>
    <name evidence="1" type="ORF">ASZ90_014174</name>
</gene>
<dbReference type="EMBL" id="LNQE01001511">
    <property type="protein sequence ID" value="KUG16193.1"/>
    <property type="molecule type" value="Genomic_DNA"/>
</dbReference>
<name>A0A0W8F5T7_9ZZZZ</name>
<proteinExistence type="predicted"/>
<reference evidence="1" key="1">
    <citation type="journal article" date="2015" name="Proc. Natl. Acad. Sci. U.S.A.">
        <title>Networks of energetic and metabolic interactions define dynamics in microbial communities.</title>
        <authorList>
            <person name="Embree M."/>
            <person name="Liu J.K."/>
            <person name="Al-Bassam M.M."/>
            <person name="Zengler K."/>
        </authorList>
    </citation>
    <scope>NUCLEOTIDE SEQUENCE</scope>
</reference>
<comment type="caution">
    <text evidence="1">The sequence shown here is derived from an EMBL/GenBank/DDBJ whole genome shotgun (WGS) entry which is preliminary data.</text>
</comment>